<dbReference type="EMBL" id="KV474812">
    <property type="protein sequence ID" value="OCT55735.1"/>
    <property type="molecule type" value="Genomic_DNA"/>
</dbReference>
<dbReference type="Pfam" id="PF01541">
    <property type="entry name" value="GIY-YIG"/>
    <property type="match status" value="1"/>
</dbReference>
<dbReference type="PROSITE" id="PS50164">
    <property type="entry name" value="GIY_YIG"/>
    <property type="match status" value="1"/>
</dbReference>
<dbReference type="Gene3D" id="3.40.1440.10">
    <property type="entry name" value="GIY-YIG endonuclease"/>
    <property type="match status" value="1"/>
</dbReference>
<dbReference type="AlphaFoldDB" id="A0A974BP60"/>
<evidence type="ECO:0000259" key="1">
    <source>
        <dbReference type="PROSITE" id="PS50164"/>
    </source>
</evidence>
<dbReference type="InterPro" id="IPR035901">
    <property type="entry name" value="GIY-YIG_endonuc_sf"/>
</dbReference>
<name>A0A974BP60_XENLA</name>
<dbReference type="PANTHER" id="PTHR21301">
    <property type="entry name" value="REVERSE TRANSCRIPTASE"/>
    <property type="match status" value="1"/>
</dbReference>
<proteinExistence type="predicted"/>
<gene>
    <name evidence="2" type="ORF">XELAEV_18004486mg</name>
</gene>
<protein>
    <recommendedName>
        <fullName evidence="1">GIY-YIG domain-containing protein</fullName>
    </recommendedName>
</protein>
<feature type="domain" description="GIY-YIG" evidence="1">
    <location>
        <begin position="119"/>
        <end position="217"/>
    </location>
</feature>
<accession>A0A974BP60</accession>
<organism evidence="2">
    <name type="scientific">Xenopus laevis</name>
    <name type="common">African clawed frog</name>
    <dbReference type="NCBI Taxonomy" id="8355"/>
    <lineage>
        <taxon>Eukaryota</taxon>
        <taxon>Metazoa</taxon>
        <taxon>Chordata</taxon>
        <taxon>Craniata</taxon>
        <taxon>Vertebrata</taxon>
        <taxon>Euteleostomi</taxon>
        <taxon>Amphibia</taxon>
        <taxon>Batrachia</taxon>
        <taxon>Anura</taxon>
        <taxon>Pipoidea</taxon>
        <taxon>Pipidae</taxon>
        <taxon>Xenopodinae</taxon>
        <taxon>Xenopus</taxon>
        <taxon>Xenopus</taxon>
    </lineage>
</organism>
<feature type="non-terminal residue" evidence="2">
    <location>
        <position position="1"/>
    </location>
</feature>
<reference evidence="2" key="1">
    <citation type="submission" date="2016-05" db="EMBL/GenBank/DDBJ databases">
        <title>WGS assembly of Xenopus laevis.</title>
        <authorList>
            <person name="Session A."/>
            <person name="Uno Y."/>
            <person name="Kwon T."/>
            <person name="Chapman J."/>
            <person name="Toyoda A."/>
            <person name="Takahashi S."/>
            <person name="Fukui A."/>
            <person name="Hikosaka A."/>
            <person name="Putnam N."/>
            <person name="Stites J."/>
            <person name="Van Heeringen S."/>
            <person name="Quigley I."/>
            <person name="Heinz S."/>
            <person name="Hellsten U."/>
            <person name="Lyons J."/>
            <person name="Suzuki A."/>
            <person name="Kondo M."/>
            <person name="Ogino H."/>
            <person name="Ochi H."/>
            <person name="Bogdanovic O."/>
            <person name="Lister R."/>
            <person name="Georgiou G."/>
            <person name="Paranjpe S."/>
            <person name="Van Kruijsbergen I."/>
            <person name="Mozaffari S."/>
            <person name="Shu S."/>
            <person name="Schmutz J."/>
            <person name="Jenkins J."/>
            <person name="Grimwood J."/>
            <person name="Carlson J."/>
            <person name="Mitros T."/>
            <person name="Simakov O."/>
            <person name="Heald R."/>
            <person name="Miller K."/>
            <person name="Haudenschild C."/>
            <person name="Kuroki Y."/>
            <person name="Tanaka T."/>
            <person name="Michiue T."/>
            <person name="Watanabe M."/>
            <person name="Kinoshita T."/>
            <person name="Ohta Y."/>
            <person name="Mawaribuchi S."/>
            <person name="Suzuki Y."/>
            <person name="Haramoto Y."/>
            <person name="Yamamoto T."/>
            <person name="Takagi C."/>
            <person name="Kitzman J."/>
            <person name="Shendure J."/>
            <person name="Nakayama T."/>
            <person name="Izutsu Y."/>
            <person name="Robert J."/>
            <person name="Dichmann D."/>
            <person name="Flajnik M."/>
            <person name="Houston D."/>
            <person name="Marcotte E."/>
            <person name="Wallingford J."/>
            <person name="Ito Y."/>
            <person name="Asashima M."/>
            <person name="Ueno N."/>
            <person name="Matsuda Y."/>
            <person name="Jan Veenstra G."/>
            <person name="Fujiyama A."/>
            <person name="Harland R."/>
            <person name="Taira M."/>
            <person name="Rokhsar D.S."/>
        </authorList>
    </citation>
    <scope>NUCLEOTIDE SEQUENCE</scope>
    <source>
        <strain evidence="2">J</strain>
        <tissue evidence="2">Blood</tissue>
    </source>
</reference>
<sequence length="226" mass="26268">RNKKTDRRRIPFVTDYNRQYQSISNTLRRHWHILQRAYPHIDEFIAPPIVSYRRGRTIGKMVTSAQVKKKIDTFFGKRATGMSPCYNCNQCPFVYKGKDFIHPGTGYTARLRGFYTCVSKYVVYVLVCPCDLIYVGETTQMIKSRISQHRSAINLGNTSQPVSKLFLEKGHSADQLRFMVLEMIPPLKNGGDPELRLKQREVWWIHKLGSLQPKGLNGDYDLYLFL</sequence>
<dbReference type="InterPro" id="IPR000305">
    <property type="entry name" value="GIY-YIG_endonuc"/>
</dbReference>
<dbReference type="CDD" id="cd10442">
    <property type="entry name" value="GIY-YIG_PLEs"/>
    <property type="match status" value="1"/>
</dbReference>
<dbReference type="PANTHER" id="PTHR21301:SF12">
    <property type="match status" value="1"/>
</dbReference>
<dbReference type="Proteomes" id="UP000694892">
    <property type="component" value="Unassembled WGS sequence"/>
</dbReference>
<evidence type="ECO:0000313" key="2">
    <source>
        <dbReference type="EMBL" id="OCT55735.1"/>
    </source>
</evidence>
<dbReference type="SUPFAM" id="SSF82771">
    <property type="entry name" value="GIY-YIG endonuclease"/>
    <property type="match status" value="1"/>
</dbReference>